<dbReference type="OrthoDB" id="9804872at2"/>
<evidence type="ECO:0000313" key="3">
    <source>
        <dbReference type="EMBL" id="CDM69483.1"/>
    </source>
</evidence>
<sequence>MRESRSNVREMIIPLLFSMNCTSWILNLVTEKSLLLCIVEISIIHIPIFAFLNFVKQRNRQGIVHYIAMTIVLIIGMLFLSVVGDGDTSYSAWLSVAPHGEKCTANFYIISSVLFSYFFASVTFYFTLVIKRTIIILLIGFIPLFFHVGRCEKGINFSFVMFILLFMLLYIISNLNKDIFNKEVNVKIIIVILIIIIGFTSIIPVPKFNNKIADTINTAYGDSSSKKLNTSEAKKDANIDIKSVPQSNKILFEVDSDEPLYIRVQSWDKYLDNKWCVGDTSLLQQEPVEDTDKLIPSIDDVAVAVEDYYGDDNDEINILKQYKSVDRDIKKARIYYRNYKGEYLLNVPGTFNIRIPGKKEKIYKDGLAKYYLINQDIDENMIYEIEYMSQNMKKGSLQKELLSYLNKERYYDIFHSMEGKNFFIEQGLYDGIKDSIKYRYKYIELPDTIPDRIYDLADKITKDKDSDYEKAVAIEKFFKSGEFKYDFDMGKAANGQDYNDFFIFEGKKGVCVQFASAMVILARASGLPARYVEGFVADEFDENSNRYIVREKDAHAFPEVYISGYGWMTFEPTVGISDESNNGITYKIEEIADKISELISKLYVNLSMINIILIFVSFSILLIISIYIYINLREIFWRHKVLKYNNDVIIKEIFKRVVLQLEKLDVYFDNDDTYITYGNKVFKDRGIIISDIIEILNKNQYRGVVPSDEEIDKSFEDYYKLRSIIKNRVGKIKGLIM</sequence>
<keyword evidence="1" id="KW-1133">Transmembrane helix</keyword>
<evidence type="ECO:0000259" key="2">
    <source>
        <dbReference type="SMART" id="SM00460"/>
    </source>
</evidence>
<dbReference type="SMART" id="SM00460">
    <property type="entry name" value="TGc"/>
    <property type="match status" value="1"/>
</dbReference>
<protein>
    <recommendedName>
        <fullName evidence="2">Transglutaminase-like domain-containing protein</fullName>
    </recommendedName>
</protein>
<name>W6RYG2_9CLOT</name>
<dbReference type="STRING" id="1216932.CM240_2346"/>
<keyword evidence="1" id="KW-0812">Transmembrane</keyword>
<feature type="transmembrane region" description="Helical" evidence="1">
    <location>
        <begin position="184"/>
        <end position="203"/>
    </location>
</feature>
<dbReference type="PANTHER" id="PTHR42736:SF1">
    <property type="entry name" value="PROTEIN-GLUTAMINE GAMMA-GLUTAMYLTRANSFERASE"/>
    <property type="match status" value="1"/>
</dbReference>
<dbReference type="SUPFAM" id="SSF54001">
    <property type="entry name" value="Cysteine proteinases"/>
    <property type="match status" value="1"/>
</dbReference>
<feature type="transmembrane region" description="Helical" evidence="1">
    <location>
        <begin position="104"/>
        <end position="126"/>
    </location>
</feature>
<keyword evidence="1" id="KW-0472">Membrane</keyword>
<dbReference type="InterPro" id="IPR038765">
    <property type="entry name" value="Papain-like_cys_pep_sf"/>
</dbReference>
<feature type="domain" description="Transglutaminase-like" evidence="2">
    <location>
        <begin position="503"/>
        <end position="574"/>
    </location>
</feature>
<feature type="transmembrane region" description="Helical" evidence="1">
    <location>
        <begin position="133"/>
        <end position="149"/>
    </location>
</feature>
<dbReference type="Pfam" id="PF01841">
    <property type="entry name" value="Transglut_core"/>
    <property type="match status" value="1"/>
</dbReference>
<dbReference type="PANTHER" id="PTHR42736">
    <property type="entry name" value="PROTEIN-GLUTAMINE GAMMA-GLUTAMYLTRANSFERASE"/>
    <property type="match status" value="1"/>
</dbReference>
<dbReference type="KEGG" id="clt:CM240_2346"/>
<evidence type="ECO:0000313" key="4">
    <source>
        <dbReference type="Proteomes" id="UP000019426"/>
    </source>
</evidence>
<dbReference type="Proteomes" id="UP000019426">
    <property type="component" value="Chromosome M2/40_rep1"/>
</dbReference>
<dbReference type="eggNOG" id="COG1305">
    <property type="taxonomic scope" value="Bacteria"/>
</dbReference>
<accession>W6RYG2</accession>
<proteinExistence type="predicted"/>
<feature type="transmembrane region" description="Helical" evidence="1">
    <location>
        <begin position="33"/>
        <end position="52"/>
    </location>
</feature>
<organism evidence="3 4">
    <name type="scientific">Clostridium bornimense</name>
    <dbReference type="NCBI Taxonomy" id="1216932"/>
    <lineage>
        <taxon>Bacteria</taxon>
        <taxon>Bacillati</taxon>
        <taxon>Bacillota</taxon>
        <taxon>Clostridia</taxon>
        <taxon>Eubacteriales</taxon>
        <taxon>Clostridiaceae</taxon>
        <taxon>Clostridium</taxon>
    </lineage>
</organism>
<feature type="transmembrane region" description="Helical" evidence="1">
    <location>
        <begin position="12"/>
        <end position="27"/>
    </location>
</feature>
<dbReference type="InterPro" id="IPR052901">
    <property type="entry name" value="Bact_TGase-like"/>
</dbReference>
<dbReference type="RefSeq" id="WP_044039292.1">
    <property type="nucleotide sequence ID" value="NZ_HG917868.1"/>
</dbReference>
<dbReference type="HOGENOM" id="CLU_371200_0_0_9"/>
<feature type="transmembrane region" description="Helical" evidence="1">
    <location>
        <begin position="608"/>
        <end position="630"/>
    </location>
</feature>
<dbReference type="AlphaFoldDB" id="W6RYG2"/>
<feature type="transmembrane region" description="Helical" evidence="1">
    <location>
        <begin position="64"/>
        <end position="84"/>
    </location>
</feature>
<reference evidence="3 4" key="1">
    <citation type="submission" date="2013-11" db="EMBL/GenBank/DDBJ databases">
        <title>Complete genome sequence of Clostridum sp. M2/40.</title>
        <authorList>
            <person name="Wibberg D."/>
            <person name="Puehler A."/>
            <person name="Schlueter A."/>
        </authorList>
    </citation>
    <scope>NUCLEOTIDE SEQUENCE [LARGE SCALE GENOMIC DNA]</scope>
    <source>
        <strain evidence="4">M2/40</strain>
    </source>
</reference>
<keyword evidence="4" id="KW-1185">Reference proteome</keyword>
<dbReference type="InterPro" id="IPR002931">
    <property type="entry name" value="Transglutaminase-like"/>
</dbReference>
<dbReference type="EMBL" id="HG917868">
    <property type="protein sequence ID" value="CDM69483.1"/>
    <property type="molecule type" value="Genomic_DNA"/>
</dbReference>
<evidence type="ECO:0000256" key="1">
    <source>
        <dbReference type="SAM" id="Phobius"/>
    </source>
</evidence>
<dbReference type="PATRIC" id="fig|1216932.3.peg.2324"/>
<feature type="transmembrane region" description="Helical" evidence="1">
    <location>
        <begin position="155"/>
        <end position="172"/>
    </location>
</feature>
<gene>
    <name evidence="3" type="ORF">CM240_2346</name>
</gene>
<dbReference type="Gene3D" id="3.10.620.30">
    <property type="match status" value="1"/>
</dbReference>